<organism evidence="2 3">
    <name type="scientific">Sphingopyxis granuli</name>
    <dbReference type="NCBI Taxonomy" id="267128"/>
    <lineage>
        <taxon>Bacteria</taxon>
        <taxon>Pseudomonadati</taxon>
        <taxon>Pseudomonadota</taxon>
        <taxon>Alphaproteobacteria</taxon>
        <taxon>Sphingomonadales</taxon>
        <taxon>Sphingomonadaceae</taxon>
        <taxon>Sphingopyxis</taxon>
    </lineage>
</organism>
<evidence type="ECO:0000256" key="1">
    <source>
        <dbReference type="SAM" id="SignalP"/>
    </source>
</evidence>
<keyword evidence="3" id="KW-1185">Reference proteome</keyword>
<protein>
    <recommendedName>
        <fullName evidence="4">Lipoprotein</fullName>
    </recommendedName>
</protein>
<feature type="signal peptide" evidence="1">
    <location>
        <begin position="1"/>
        <end position="22"/>
    </location>
</feature>
<gene>
    <name evidence="2" type="ORF">SGRAN_1377</name>
</gene>
<accession>A0AA86GKB8</accession>
<dbReference type="AlphaFoldDB" id="A0AA86GKB8"/>
<name>A0AA86GKB8_9SPHN</name>
<dbReference type="PROSITE" id="PS51257">
    <property type="entry name" value="PROKAR_LIPOPROTEIN"/>
    <property type="match status" value="1"/>
</dbReference>
<sequence>MARLNPLCAAALIGAMPLVASCAPAGSADAGAAALTPKQSRTLDKYLAGKVAGEPVRCLPHYASADTIRVSDDILLYRQGSRIVYRNDLKGRCPGLARDSDIMVVRQFGTQTCSGDFFHLVDRGSGIRGPTCVFGDFIPYRKPAGDEG</sequence>
<evidence type="ECO:0000313" key="3">
    <source>
        <dbReference type="Proteomes" id="UP000058599"/>
    </source>
</evidence>
<dbReference type="RefSeq" id="WP_237233884.1">
    <property type="nucleotide sequence ID" value="NZ_CP012199.1"/>
</dbReference>
<dbReference type="Proteomes" id="UP000058599">
    <property type="component" value="Chromosome"/>
</dbReference>
<dbReference type="KEGG" id="sgi:SGRAN_1377"/>
<dbReference type="EMBL" id="CP012199">
    <property type="protein sequence ID" value="AMG73766.1"/>
    <property type="molecule type" value="Genomic_DNA"/>
</dbReference>
<keyword evidence="1" id="KW-0732">Signal</keyword>
<evidence type="ECO:0000313" key="2">
    <source>
        <dbReference type="EMBL" id="AMG73766.1"/>
    </source>
</evidence>
<evidence type="ECO:0008006" key="4">
    <source>
        <dbReference type="Google" id="ProtNLM"/>
    </source>
</evidence>
<feature type="chain" id="PRO_5041688096" description="Lipoprotein" evidence="1">
    <location>
        <begin position="23"/>
        <end position="148"/>
    </location>
</feature>
<reference evidence="2 3" key="1">
    <citation type="journal article" date="2016" name="BMC Genomics">
        <title>Genomic analysis of the nitrate-respiring Sphingopyxis granuli (formerly Sphingomonas macrogoltabida) strain TFA.</title>
        <authorList>
            <person name="Garcia-Romero I."/>
            <person name="Perez-Pulido A.J."/>
            <person name="Gonzalez-Flores Y.E."/>
            <person name="Reyes-Ramirez F."/>
            <person name="Santero E."/>
            <person name="Floriano B."/>
        </authorList>
    </citation>
    <scope>NUCLEOTIDE SEQUENCE [LARGE SCALE GENOMIC DNA]</scope>
    <source>
        <strain evidence="2 3">TFA</strain>
    </source>
</reference>
<proteinExistence type="predicted"/>